<dbReference type="AlphaFoldDB" id="A0A127VA09"/>
<dbReference type="OrthoDB" id="1117657at2"/>
<evidence type="ECO:0000313" key="2">
    <source>
        <dbReference type="EMBL" id="AMP98047.1"/>
    </source>
</evidence>
<protein>
    <recommendedName>
        <fullName evidence="4">Adhesin domain-containing protein</fullName>
    </recommendedName>
</protein>
<evidence type="ECO:0000313" key="3">
    <source>
        <dbReference type="Proteomes" id="UP000071561"/>
    </source>
</evidence>
<keyword evidence="3" id="KW-1185">Reference proteome</keyword>
<feature type="chain" id="PRO_5007280263" description="Adhesin domain-containing protein" evidence="1">
    <location>
        <begin position="22"/>
        <end position="377"/>
    </location>
</feature>
<name>A0A127VA09_9SPHI</name>
<dbReference type="EMBL" id="CP014504">
    <property type="protein sequence ID" value="AMP98047.1"/>
    <property type="molecule type" value="Genomic_DNA"/>
</dbReference>
<organism evidence="2 3">
    <name type="scientific">Pedobacter cryoconitis</name>
    <dbReference type="NCBI Taxonomy" id="188932"/>
    <lineage>
        <taxon>Bacteria</taxon>
        <taxon>Pseudomonadati</taxon>
        <taxon>Bacteroidota</taxon>
        <taxon>Sphingobacteriia</taxon>
        <taxon>Sphingobacteriales</taxon>
        <taxon>Sphingobacteriaceae</taxon>
        <taxon>Pedobacter</taxon>
    </lineage>
</organism>
<keyword evidence="1" id="KW-0732">Signal</keyword>
<gene>
    <name evidence="2" type="ORF">AY601_1120</name>
</gene>
<proteinExistence type="predicted"/>
<feature type="signal peptide" evidence="1">
    <location>
        <begin position="1"/>
        <end position="21"/>
    </location>
</feature>
<accession>A0A127VA09</accession>
<dbReference type="KEGG" id="pcm:AY601_1120"/>
<evidence type="ECO:0008006" key="4">
    <source>
        <dbReference type="Google" id="ProtNLM"/>
    </source>
</evidence>
<reference evidence="2 3" key="1">
    <citation type="submission" date="2016-03" db="EMBL/GenBank/DDBJ databases">
        <title>Complete genome sequence of Pedobacter cryoconitis PAMC 27485.</title>
        <authorList>
            <person name="Lee J."/>
            <person name="Kim O.-S."/>
        </authorList>
    </citation>
    <scope>NUCLEOTIDE SEQUENCE [LARGE SCALE GENOMIC DNA]</scope>
    <source>
        <strain evidence="2 3">PAMC 27485</strain>
    </source>
</reference>
<evidence type="ECO:0000256" key="1">
    <source>
        <dbReference type="SAM" id="SignalP"/>
    </source>
</evidence>
<sequence precursor="true">MKHLLLLLLTMIYLCKMPAKGQTTTLYRNGASSSYDTKDKYVNVKKSFRIGKKVDLKIIKNKFRNIEIRQGGTDSLTIVAKIRLDNSKSIDERGLWEKAKIRTRTEGSIFFIEPILTPDKIPAEGGATTLKSGDSNVLFNRSLRKNVSEESIIIYLPNTSNISIDSEFSDIVVSSGFKDIDLVCNNCFINIPTIRKVNANLKYSDLIIEEVDSAKLDVKLGTLNVQKSRAIDVISNITEIKLGQIKFMKLSSINDEIEIDSVDFFLCNKKNGYLRIKKLGTNFTFAGIGSDLTIERISPVLKKFDLKNEFAKVDISLGDLSNYQVEHSGKFSTLYAPFQFQKVKRGSKESDLYQSPGSKNSSVAINLDCNNCKIFLK</sequence>
<dbReference type="Proteomes" id="UP000071561">
    <property type="component" value="Chromosome"/>
</dbReference>
<dbReference type="PATRIC" id="fig|188932.3.peg.1157"/>
<dbReference type="RefSeq" id="WP_157287723.1">
    <property type="nucleotide sequence ID" value="NZ_CP014504.1"/>
</dbReference>